<evidence type="ECO:0000313" key="4">
    <source>
        <dbReference type="Proteomes" id="UP000611723"/>
    </source>
</evidence>
<keyword evidence="2" id="KW-0812">Transmembrane</keyword>
<protein>
    <submittedName>
        <fullName evidence="3">YtxH domain-containing protein</fullName>
    </submittedName>
</protein>
<proteinExistence type="predicted"/>
<feature type="transmembrane region" description="Helical" evidence="2">
    <location>
        <begin position="12"/>
        <end position="31"/>
    </location>
</feature>
<feature type="region of interest" description="Disordered" evidence="1">
    <location>
        <begin position="82"/>
        <end position="112"/>
    </location>
</feature>
<dbReference type="RefSeq" id="WP_201429944.1">
    <property type="nucleotide sequence ID" value="NZ_JAEQBW010000001.1"/>
</dbReference>
<sequence>MEHTQNNGNGKVLAGLLIGAISGAALGILFAPSDGRKTRDKLSEEVNKMTHDFKEKLAQETESIRDRAMRLIGYTEAKAEKLSSEVKETTKDMVKEKASETSSKADNLKQNL</sequence>
<evidence type="ECO:0000313" key="3">
    <source>
        <dbReference type="EMBL" id="MBK6264277.1"/>
    </source>
</evidence>
<reference evidence="3" key="1">
    <citation type="submission" date="2021-01" db="EMBL/GenBank/DDBJ databases">
        <title>Marivirga aurantiaca sp. nov., isolated from intertidal surface sediments.</title>
        <authorList>
            <person name="Zhang M."/>
        </authorList>
    </citation>
    <scope>NUCLEOTIDE SEQUENCE</scope>
    <source>
        <strain evidence="3">S37H4</strain>
    </source>
</reference>
<dbReference type="AlphaFoldDB" id="A0A934WWM2"/>
<feature type="compositionally biased region" description="Basic and acidic residues" evidence="1">
    <location>
        <begin position="82"/>
        <end position="99"/>
    </location>
</feature>
<dbReference type="Pfam" id="PF12732">
    <property type="entry name" value="YtxH"/>
    <property type="match status" value="1"/>
</dbReference>
<dbReference type="PANTHER" id="PTHR35792">
    <property type="entry name" value="GENERAL STRESS PROTEIN"/>
    <property type="match status" value="1"/>
</dbReference>
<keyword evidence="2" id="KW-1133">Transmembrane helix</keyword>
<name>A0A934WWM2_9BACT</name>
<dbReference type="PANTHER" id="PTHR35792:SF1">
    <property type="entry name" value="SLL0268 PROTEIN"/>
    <property type="match status" value="1"/>
</dbReference>
<dbReference type="Proteomes" id="UP000611723">
    <property type="component" value="Unassembled WGS sequence"/>
</dbReference>
<evidence type="ECO:0000256" key="2">
    <source>
        <dbReference type="SAM" id="Phobius"/>
    </source>
</evidence>
<dbReference type="InterPro" id="IPR024623">
    <property type="entry name" value="YtxH"/>
</dbReference>
<evidence type="ECO:0000256" key="1">
    <source>
        <dbReference type="SAM" id="MobiDB-lite"/>
    </source>
</evidence>
<keyword evidence="4" id="KW-1185">Reference proteome</keyword>
<organism evidence="3 4">
    <name type="scientific">Marivirga aurantiaca</name>
    <dbReference type="NCBI Taxonomy" id="2802615"/>
    <lineage>
        <taxon>Bacteria</taxon>
        <taxon>Pseudomonadati</taxon>
        <taxon>Bacteroidota</taxon>
        <taxon>Cytophagia</taxon>
        <taxon>Cytophagales</taxon>
        <taxon>Marivirgaceae</taxon>
        <taxon>Marivirga</taxon>
    </lineage>
</organism>
<comment type="caution">
    <text evidence="3">The sequence shown here is derived from an EMBL/GenBank/DDBJ whole genome shotgun (WGS) entry which is preliminary data.</text>
</comment>
<keyword evidence="2" id="KW-0472">Membrane</keyword>
<accession>A0A934WWM2</accession>
<gene>
    <name evidence="3" type="ORF">JKA74_04450</name>
</gene>
<dbReference type="EMBL" id="JAEQBW010000001">
    <property type="protein sequence ID" value="MBK6264277.1"/>
    <property type="molecule type" value="Genomic_DNA"/>
</dbReference>
<dbReference type="InterPro" id="IPR052928">
    <property type="entry name" value="Desiccation-related_membrane"/>
</dbReference>
<feature type="compositionally biased region" description="Polar residues" evidence="1">
    <location>
        <begin position="100"/>
        <end position="112"/>
    </location>
</feature>